<dbReference type="PROSITE" id="PS51820">
    <property type="entry name" value="PA14"/>
    <property type="match status" value="1"/>
</dbReference>
<feature type="domain" description="PA14" evidence="9">
    <location>
        <begin position="476"/>
        <end position="615"/>
    </location>
</feature>
<dbReference type="InterPro" id="IPR013780">
    <property type="entry name" value="Glyco_hydro_b"/>
</dbReference>
<dbReference type="InterPro" id="IPR006311">
    <property type="entry name" value="TAT_signal"/>
</dbReference>
<dbReference type="InterPro" id="IPR011658">
    <property type="entry name" value="PA14_dom"/>
</dbReference>
<evidence type="ECO:0000256" key="2">
    <source>
        <dbReference type="ARBA" id="ARBA00007951"/>
    </source>
</evidence>
<feature type="compositionally biased region" description="Low complexity" evidence="7">
    <location>
        <begin position="32"/>
        <end position="53"/>
    </location>
</feature>
<sequence>MRTPHGRTRRRVTALTLLLASALAAAVLPTASAAPRPGPSAAGPGPSTAGPGTDYATDDPFSADRTSWFRKDRFGMFIHFGAYSNLEGEYTRPDGTVCRDAEWIQRQCDIPKDAYEKQAATFNPADFDAKAVVKAAKDAGMRYIVITSKHHEGYAMWPTKVNSWNLRDHSAFDKNRDILAELKKASDEAGIKLGFYYSIWDWHDPDFPDPATFPKYEKRMYAQLKELIDTYDPALLWFDGEWATDKPNNPWTARDGERLEAYLRGLDPGLVINNRVGKRRVVDGDYGTPEQEIPGAPVDGQLWESCMTLNGHWGYARYDQDWKSGTTLVRNLLSTTSRSGNYLLNVGPDARGRIPAPSVERLKEMGTWLRTAGQGEAVHGAGFGGLVEEPQWGTVSRKGDKLYAAVTQWPAAGSALHLKARTDFTVKSARVLGSGQRVEVTKSGDGYDLKPSGTATNPTATVIELTVDPGPTAPAGRGTGLKQEIFDTPELSGSPKVTRTDPSVNHSWKFTGSPDPDIASDGFGIRWTGAVEPRRSETYTLSTVSDDKVRVWIDGTLVIDAWSPHEPRIDKAQVNLKAGTRHSIRIEYAEQTGEAHMKLLWSSPGQEQQVVPREQLYPR</sequence>
<protein>
    <recommendedName>
        <fullName evidence="3">alpha-L-fucosidase</fullName>
        <ecNumber evidence="3">3.2.1.51</ecNumber>
    </recommendedName>
</protein>
<dbReference type="Proteomes" id="UP001596523">
    <property type="component" value="Unassembled WGS sequence"/>
</dbReference>
<evidence type="ECO:0000256" key="5">
    <source>
        <dbReference type="ARBA" id="ARBA00022801"/>
    </source>
</evidence>
<name>A0ABW2JFI0_9ACTN</name>
<feature type="signal peptide" evidence="8">
    <location>
        <begin position="1"/>
        <end position="33"/>
    </location>
</feature>
<feature type="region of interest" description="Disordered" evidence="7">
    <location>
        <begin position="32"/>
        <end position="57"/>
    </location>
</feature>
<keyword evidence="4 8" id="KW-0732">Signal</keyword>
<evidence type="ECO:0000256" key="7">
    <source>
        <dbReference type="SAM" id="MobiDB-lite"/>
    </source>
</evidence>
<evidence type="ECO:0000313" key="10">
    <source>
        <dbReference type="EMBL" id="MFC7304487.1"/>
    </source>
</evidence>
<keyword evidence="11" id="KW-1185">Reference proteome</keyword>
<keyword evidence="6" id="KW-0326">Glycosidase</keyword>
<evidence type="ECO:0000313" key="11">
    <source>
        <dbReference type="Proteomes" id="UP001596523"/>
    </source>
</evidence>
<dbReference type="RefSeq" id="WP_381828953.1">
    <property type="nucleotide sequence ID" value="NZ_JBHTCF010000003.1"/>
</dbReference>
<dbReference type="SMART" id="SM00812">
    <property type="entry name" value="Alpha_L_fucos"/>
    <property type="match status" value="1"/>
</dbReference>
<dbReference type="InterPro" id="IPR000933">
    <property type="entry name" value="Glyco_hydro_29"/>
</dbReference>
<evidence type="ECO:0000256" key="6">
    <source>
        <dbReference type="ARBA" id="ARBA00023295"/>
    </source>
</evidence>
<accession>A0ABW2JFI0</accession>
<gene>
    <name evidence="10" type="ORF">ACFQVC_09715</name>
</gene>
<comment type="similarity">
    <text evidence="2">Belongs to the glycosyl hydrolase 29 family.</text>
</comment>
<evidence type="ECO:0000259" key="9">
    <source>
        <dbReference type="PROSITE" id="PS51820"/>
    </source>
</evidence>
<dbReference type="InterPro" id="IPR037524">
    <property type="entry name" value="PA14/GLEYA"/>
</dbReference>
<dbReference type="PRINTS" id="PR00741">
    <property type="entry name" value="GLHYDRLASE29"/>
</dbReference>
<feature type="chain" id="PRO_5046793118" description="alpha-L-fucosidase" evidence="8">
    <location>
        <begin position="34"/>
        <end position="619"/>
    </location>
</feature>
<dbReference type="InterPro" id="IPR016286">
    <property type="entry name" value="FUC_metazoa-typ"/>
</dbReference>
<dbReference type="Gene3D" id="3.90.182.10">
    <property type="entry name" value="Toxin - Anthrax Protective Antigen,domain 1"/>
    <property type="match status" value="1"/>
</dbReference>
<dbReference type="Pfam" id="PF07691">
    <property type="entry name" value="PA14"/>
    <property type="match status" value="1"/>
</dbReference>
<comment type="function">
    <text evidence="1">Alpha-L-fucosidase is responsible for hydrolyzing the alpha-1,6-linked fucose joined to the reducing-end N-acetylglucosamine of the carbohydrate moieties of glycoproteins.</text>
</comment>
<reference evidence="11" key="1">
    <citation type="journal article" date="2019" name="Int. J. Syst. Evol. Microbiol.">
        <title>The Global Catalogue of Microorganisms (GCM) 10K type strain sequencing project: providing services to taxonomists for standard genome sequencing and annotation.</title>
        <authorList>
            <consortium name="The Broad Institute Genomics Platform"/>
            <consortium name="The Broad Institute Genome Sequencing Center for Infectious Disease"/>
            <person name="Wu L."/>
            <person name="Ma J."/>
        </authorList>
    </citation>
    <scope>NUCLEOTIDE SEQUENCE [LARGE SCALE GENOMIC DNA]</scope>
    <source>
        <strain evidence="11">SYNS20</strain>
    </source>
</reference>
<evidence type="ECO:0000256" key="4">
    <source>
        <dbReference type="ARBA" id="ARBA00022729"/>
    </source>
</evidence>
<dbReference type="SUPFAM" id="SSF51445">
    <property type="entry name" value="(Trans)glycosidases"/>
    <property type="match status" value="1"/>
</dbReference>
<dbReference type="Gene3D" id="3.20.20.80">
    <property type="entry name" value="Glycosidases"/>
    <property type="match status" value="1"/>
</dbReference>
<dbReference type="PANTHER" id="PTHR10030">
    <property type="entry name" value="ALPHA-L-FUCOSIDASE"/>
    <property type="match status" value="1"/>
</dbReference>
<evidence type="ECO:0000256" key="8">
    <source>
        <dbReference type="SAM" id="SignalP"/>
    </source>
</evidence>
<dbReference type="Gene3D" id="2.60.40.1180">
    <property type="entry name" value="Golgi alpha-mannosidase II"/>
    <property type="match status" value="1"/>
</dbReference>
<dbReference type="PANTHER" id="PTHR10030:SF37">
    <property type="entry name" value="ALPHA-L-FUCOSIDASE-RELATED"/>
    <property type="match status" value="1"/>
</dbReference>
<dbReference type="EC" id="3.2.1.51" evidence="3"/>
<dbReference type="Pfam" id="PF01120">
    <property type="entry name" value="Alpha_L_fucos"/>
    <property type="match status" value="1"/>
</dbReference>
<proteinExistence type="inferred from homology"/>
<dbReference type="InterPro" id="IPR057739">
    <property type="entry name" value="Glyco_hydro_29_N"/>
</dbReference>
<dbReference type="SMART" id="SM00758">
    <property type="entry name" value="PA14"/>
    <property type="match status" value="1"/>
</dbReference>
<keyword evidence="5" id="KW-0378">Hydrolase</keyword>
<dbReference type="InterPro" id="IPR017853">
    <property type="entry name" value="GH"/>
</dbReference>
<evidence type="ECO:0000256" key="3">
    <source>
        <dbReference type="ARBA" id="ARBA00012662"/>
    </source>
</evidence>
<dbReference type="PROSITE" id="PS51318">
    <property type="entry name" value="TAT"/>
    <property type="match status" value="1"/>
</dbReference>
<comment type="caution">
    <text evidence="10">The sequence shown here is derived from an EMBL/GenBank/DDBJ whole genome shotgun (WGS) entry which is preliminary data.</text>
</comment>
<dbReference type="EMBL" id="JBHTCF010000003">
    <property type="protein sequence ID" value="MFC7304487.1"/>
    <property type="molecule type" value="Genomic_DNA"/>
</dbReference>
<organism evidence="10 11">
    <name type="scientific">Streptomyces monticola</name>
    <dbReference type="NCBI Taxonomy" id="2666263"/>
    <lineage>
        <taxon>Bacteria</taxon>
        <taxon>Bacillati</taxon>
        <taxon>Actinomycetota</taxon>
        <taxon>Actinomycetes</taxon>
        <taxon>Kitasatosporales</taxon>
        <taxon>Streptomycetaceae</taxon>
        <taxon>Streptomyces</taxon>
    </lineage>
</organism>
<evidence type="ECO:0000256" key="1">
    <source>
        <dbReference type="ARBA" id="ARBA00004071"/>
    </source>
</evidence>
<dbReference type="SUPFAM" id="SSF56988">
    <property type="entry name" value="Anthrax protective antigen"/>
    <property type="match status" value="1"/>
</dbReference>